<evidence type="ECO:0000313" key="3">
    <source>
        <dbReference type="Proteomes" id="UP000002363"/>
    </source>
</evidence>
<proteinExistence type="predicted"/>
<evidence type="ECO:0000256" key="1">
    <source>
        <dbReference type="SAM" id="MobiDB-lite"/>
    </source>
</evidence>
<name>A0A0H3CHL9_ENTCC</name>
<dbReference type="AlphaFoldDB" id="A0A0H3CHL9"/>
<dbReference type="Proteomes" id="UP000002363">
    <property type="component" value="Chromosome"/>
</dbReference>
<accession>A0A0H3CHL9</accession>
<dbReference type="RefSeq" id="WP_013095200.1">
    <property type="nucleotide sequence ID" value="NC_014121.1"/>
</dbReference>
<dbReference type="KEGG" id="enc:ECL_00471"/>
<keyword evidence="3" id="KW-1185">Reference proteome</keyword>
<dbReference type="OrthoDB" id="6626570at2"/>
<organism evidence="2 3">
    <name type="scientific">Enterobacter cloacae subsp. cloacae (strain ATCC 13047 / DSM 30054 / NBRC 13535 / NCTC 10005 / WDCM 00083 / NCDC 279-56)</name>
    <dbReference type="NCBI Taxonomy" id="716541"/>
    <lineage>
        <taxon>Bacteria</taxon>
        <taxon>Pseudomonadati</taxon>
        <taxon>Pseudomonadota</taxon>
        <taxon>Gammaproteobacteria</taxon>
        <taxon>Enterobacterales</taxon>
        <taxon>Enterobacteriaceae</taxon>
        <taxon>Enterobacter</taxon>
        <taxon>Enterobacter cloacae complex</taxon>
    </lineage>
</organism>
<gene>
    <name evidence="2" type="ordered locus">ECL_00471</name>
</gene>
<feature type="compositionally biased region" description="Basic and acidic residues" evidence="1">
    <location>
        <begin position="36"/>
        <end position="46"/>
    </location>
</feature>
<dbReference type="HOGENOM" id="CLU_2935554_0_0_6"/>
<dbReference type="EMBL" id="CP001918">
    <property type="protein sequence ID" value="ADF60037.1"/>
    <property type="molecule type" value="Genomic_DNA"/>
</dbReference>
<feature type="region of interest" description="Disordered" evidence="1">
    <location>
        <begin position="36"/>
        <end position="60"/>
    </location>
</feature>
<dbReference type="EnsemblBacteria" id="ADF60037">
    <property type="protein sequence ID" value="ADF60037"/>
    <property type="gene ID" value="ECL_00471"/>
</dbReference>
<protein>
    <submittedName>
        <fullName evidence="2">Uncharacterized protein</fullName>
    </submittedName>
</protein>
<evidence type="ECO:0000313" key="2">
    <source>
        <dbReference type="EMBL" id="ADF60037.1"/>
    </source>
</evidence>
<sequence length="60" mass="6911">MRIEKVTGWLFRLIPERVFDALSGIVCAEMDGIARDRLPEQTERKATLPAAGQERRKRNN</sequence>
<reference evidence="2 3" key="1">
    <citation type="journal article" date="2010" name="J. Bacteriol.">
        <title>Complete genome sequence of Enterobacter cloacae subsp. cloacae type strain ATCC 13047.</title>
        <authorList>
            <person name="Ren Y."/>
            <person name="Ren Y."/>
            <person name="Zhou Z."/>
            <person name="Guo X."/>
            <person name="Li Y."/>
            <person name="Feng L."/>
            <person name="Wang L."/>
        </authorList>
    </citation>
    <scope>NUCLEOTIDE SEQUENCE [LARGE SCALE GENOMIC DNA]</scope>
    <source>
        <strain evidence="3">ATCC 13047 / DSM 30054 / NBRC 13535 / NCTC 10005 / WDCM 00083 / NCDC 279-56</strain>
    </source>
</reference>
<dbReference type="PATRIC" id="fig|716541.4.peg.751"/>
<dbReference type="STRING" id="716541.ECL_00471"/>